<evidence type="ECO:0000256" key="7">
    <source>
        <dbReference type="ARBA" id="ARBA00023180"/>
    </source>
</evidence>
<dbReference type="GO" id="GO:0005886">
    <property type="term" value="C:plasma membrane"/>
    <property type="evidence" value="ECO:0007669"/>
    <property type="project" value="UniProtKB-SubCell"/>
</dbReference>
<feature type="chain" id="PRO_5042861495" evidence="10">
    <location>
        <begin position="25"/>
        <end position="197"/>
    </location>
</feature>
<dbReference type="EMBL" id="JBAMMX010000005">
    <property type="protein sequence ID" value="KAK6940791.1"/>
    <property type="molecule type" value="Genomic_DNA"/>
</dbReference>
<evidence type="ECO:0000256" key="2">
    <source>
        <dbReference type="ARBA" id="ARBA00009748"/>
    </source>
</evidence>
<dbReference type="PANTHER" id="PTHR33044">
    <property type="entry name" value="BIFUNCTIONAL INHIBITOR/LIPID-TRANSFER PROTEIN/SEED STORAGE 2S ALBUMIN SUPERFAMILY PROTEIN-RELATED"/>
    <property type="match status" value="1"/>
</dbReference>
<keyword evidence="4" id="KW-0336">GPI-anchor</keyword>
<evidence type="ECO:0000256" key="9">
    <source>
        <dbReference type="SAM" id="MobiDB-lite"/>
    </source>
</evidence>
<keyword evidence="5 10" id="KW-0732">Signal</keyword>
<evidence type="ECO:0000256" key="1">
    <source>
        <dbReference type="ARBA" id="ARBA00004609"/>
    </source>
</evidence>
<dbReference type="InterPro" id="IPR016140">
    <property type="entry name" value="Bifunc_inhib/LTP/seed_store"/>
</dbReference>
<sequence>MASRGIEMCLALALVSLYWASALAQLGCTSALMGLSPCLNYVNGNSPSPSSSCCSQLSNIVQSQPVCLCSLLSGGSSSLGITINQTRALELPGACDVKTPPVSQCNAVNGSPSPATTPVPAPESSPAGSSNENPATSTTPSSSSGEPTTTVPSASTGSDSKTTPTTSTSSDGTILKPFQLSVLGLFIASFASIFVKF</sequence>
<evidence type="ECO:0000256" key="10">
    <source>
        <dbReference type="SAM" id="SignalP"/>
    </source>
</evidence>
<dbReference type="SUPFAM" id="SSF47699">
    <property type="entry name" value="Bifunctional inhibitor/lipid-transfer protein/seed storage 2S albumin"/>
    <property type="match status" value="1"/>
</dbReference>
<dbReference type="GO" id="GO:0008289">
    <property type="term" value="F:lipid binding"/>
    <property type="evidence" value="ECO:0007669"/>
    <property type="project" value="InterPro"/>
</dbReference>
<keyword evidence="7" id="KW-0325">Glycoprotein</keyword>
<evidence type="ECO:0000256" key="5">
    <source>
        <dbReference type="ARBA" id="ARBA00022729"/>
    </source>
</evidence>
<dbReference type="AlphaFoldDB" id="A0AAN8W304"/>
<comment type="subcellular location">
    <subcellularLocation>
        <location evidence="1">Cell membrane</location>
        <topology evidence="1">Lipid-anchor</topology>
        <topology evidence="1">GPI-anchor</topology>
    </subcellularLocation>
</comment>
<dbReference type="SMART" id="SM00499">
    <property type="entry name" value="AAI"/>
    <property type="match status" value="1"/>
</dbReference>
<reference evidence="12 13" key="1">
    <citation type="submission" date="2023-12" db="EMBL/GenBank/DDBJ databases">
        <title>A high-quality genome assembly for Dillenia turbinata (Dilleniales).</title>
        <authorList>
            <person name="Chanderbali A."/>
        </authorList>
    </citation>
    <scope>NUCLEOTIDE SEQUENCE [LARGE SCALE GENOMIC DNA]</scope>
    <source>
        <strain evidence="12">LSX21</strain>
        <tissue evidence="12">Leaf</tissue>
    </source>
</reference>
<dbReference type="InterPro" id="IPR036312">
    <property type="entry name" value="Bifun_inhib/LTP/seed_sf"/>
</dbReference>
<dbReference type="FunFam" id="1.10.110.10:FF:000001">
    <property type="entry name" value="Bifunctional inhibitor/lipid-transfer protein/seed storage 2S albumin superfamily protein"/>
    <property type="match status" value="1"/>
</dbReference>
<dbReference type="Gene3D" id="1.10.110.10">
    <property type="entry name" value="Plant lipid-transfer and hydrophobic proteins"/>
    <property type="match status" value="1"/>
</dbReference>
<protein>
    <submittedName>
        <fullName evidence="12">Bifunctional inhibitor/plant lipid transfer protein/seed storage helical domain</fullName>
    </submittedName>
</protein>
<dbReference type="InterPro" id="IPR043325">
    <property type="entry name" value="LTSS"/>
</dbReference>
<keyword evidence="3" id="KW-1003">Cell membrane</keyword>
<comment type="caution">
    <text evidence="12">The sequence shown here is derived from an EMBL/GenBank/DDBJ whole genome shotgun (WGS) entry which is preliminary data.</text>
</comment>
<keyword evidence="6" id="KW-1015">Disulfide bond</keyword>
<dbReference type="Proteomes" id="UP001370490">
    <property type="component" value="Unassembled WGS sequence"/>
</dbReference>
<feature type="signal peptide" evidence="10">
    <location>
        <begin position="1"/>
        <end position="24"/>
    </location>
</feature>
<dbReference type="GO" id="GO:0098552">
    <property type="term" value="C:side of membrane"/>
    <property type="evidence" value="ECO:0007669"/>
    <property type="project" value="UniProtKB-KW"/>
</dbReference>
<evidence type="ECO:0000259" key="11">
    <source>
        <dbReference type="SMART" id="SM00499"/>
    </source>
</evidence>
<keyword evidence="13" id="KW-1185">Reference proteome</keyword>
<organism evidence="12 13">
    <name type="scientific">Dillenia turbinata</name>
    <dbReference type="NCBI Taxonomy" id="194707"/>
    <lineage>
        <taxon>Eukaryota</taxon>
        <taxon>Viridiplantae</taxon>
        <taxon>Streptophyta</taxon>
        <taxon>Embryophyta</taxon>
        <taxon>Tracheophyta</taxon>
        <taxon>Spermatophyta</taxon>
        <taxon>Magnoliopsida</taxon>
        <taxon>eudicotyledons</taxon>
        <taxon>Gunneridae</taxon>
        <taxon>Pentapetalae</taxon>
        <taxon>Dilleniales</taxon>
        <taxon>Dilleniaceae</taxon>
        <taxon>Dillenia</taxon>
    </lineage>
</organism>
<evidence type="ECO:0000313" key="12">
    <source>
        <dbReference type="EMBL" id="KAK6940791.1"/>
    </source>
</evidence>
<dbReference type="PRINTS" id="PR00382">
    <property type="entry name" value="LIPIDTRNSFER"/>
</dbReference>
<keyword evidence="4" id="KW-0472">Membrane</keyword>
<feature type="compositionally biased region" description="Low complexity" evidence="9">
    <location>
        <begin position="124"/>
        <end position="173"/>
    </location>
</feature>
<evidence type="ECO:0000256" key="8">
    <source>
        <dbReference type="ARBA" id="ARBA00023288"/>
    </source>
</evidence>
<keyword evidence="8" id="KW-0449">Lipoprotein</keyword>
<name>A0AAN8W304_9MAGN</name>
<dbReference type="CDD" id="cd00010">
    <property type="entry name" value="AAI_LTSS"/>
    <property type="match status" value="1"/>
</dbReference>
<gene>
    <name evidence="12" type="ORF">RJ641_030322</name>
</gene>
<comment type="similarity">
    <text evidence="2">Belongs to the plant LTP family.</text>
</comment>
<dbReference type="Pfam" id="PF14368">
    <property type="entry name" value="LTP_2"/>
    <property type="match status" value="1"/>
</dbReference>
<proteinExistence type="inferred from homology"/>
<evidence type="ECO:0000313" key="13">
    <source>
        <dbReference type="Proteomes" id="UP001370490"/>
    </source>
</evidence>
<evidence type="ECO:0000256" key="3">
    <source>
        <dbReference type="ARBA" id="ARBA00022475"/>
    </source>
</evidence>
<evidence type="ECO:0000256" key="4">
    <source>
        <dbReference type="ARBA" id="ARBA00022622"/>
    </source>
</evidence>
<dbReference type="GO" id="GO:0006869">
    <property type="term" value="P:lipid transport"/>
    <property type="evidence" value="ECO:0007669"/>
    <property type="project" value="InterPro"/>
</dbReference>
<evidence type="ECO:0000256" key="6">
    <source>
        <dbReference type="ARBA" id="ARBA00023157"/>
    </source>
</evidence>
<feature type="region of interest" description="Disordered" evidence="9">
    <location>
        <begin position="105"/>
        <end position="173"/>
    </location>
</feature>
<accession>A0AAN8W304</accession>
<feature type="domain" description="Bifunctional inhibitor/plant lipid transfer protein/seed storage helical" evidence="11">
    <location>
        <begin position="28"/>
        <end position="105"/>
    </location>
</feature>
<dbReference type="InterPro" id="IPR000528">
    <property type="entry name" value="Plant_nsLTP"/>
</dbReference>